<feature type="compositionally biased region" description="Low complexity" evidence="1">
    <location>
        <begin position="261"/>
        <end position="270"/>
    </location>
</feature>
<feature type="region of interest" description="Disordered" evidence="1">
    <location>
        <begin position="490"/>
        <end position="521"/>
    </location>
</feature>
<accession>A0ABZ2XQN6</accession>
<name>A0ABZ2XQN6_9RHOB</name>
<feature type="region of interest" description="Disordered" evidence="1">
    <location>
        <begin position="418"/>
        <end position="458"/>
    </location>
</feature>
<reference evidence="3 4" key="1">
    <citation type="submission" date="2023-04" db="EMBL/GenBank/DDBJ databases">
        <title>Complete genome sequence of Alisedimentitalea scapharcae.</title>
        <authorList>
            <person name="Rong J.-C."/>
            <person name="Yi M.-L."/>
            <person name="Zhao Q."/>
        </authorList>
    </citation>
    <scope>NUCLEOTIDE SEQUENCE [LARGE SCALE GENOMIC DNA]</scope>
    <source>
        <strain evidence="3 4">KCTC 42119</strain>
    </source>
</reference>
<dbReference type="Gene3D" id="3.30.420.380">
    <property type="match status" value="1"/>
</dbReference>
<dbReference type="EMBL" id="CP123584">
    <property type="protein sequence ID" value="WZK87647.1"/>
    <property type="molecule type" value="Genomic_DNA"/>
</dbReference>
<evidence type="ECO:0000256" key="2">
    <source>
        <dbReference type="SAM" id="Phobius"/>
    </source>
</evidence>
<feature type="compositionally biased region" description="Pro residues" evidence="1">
    <location>
        <begin position="271"/>
        <end position="294"/>
    </location>
</feature>
<dbReference type="SUPFAM" id="SSF53067">
    <property type="entry name" value="Actin-like ATPase domain"/>
    <property type="match status" value="1"/>
</dbReference>
<evidence type="ECO:0000313" key="3">
    <source>
        <dbReference type="EMBL" id="WZK87647.1"/>
    </source>
</evidence>
<organism evidence="3 4">
    <name type="scientific">Aliisedimentitalea scapharcae</name>
    <dbReference type="NCBI Taxonomy" id="1524259"/>
    <lineage>
        <taxon>Bacteria</taxon>
        <taxon>Pseudomonadati</taxon>
        <taxon>Pseudomonadota</taxon>
        <taxon>Alphaproteobacteria</taxon>
        <taxon>Rhodobacterales</taxon>
        <taxon>Roseobacteraceae</taxon>
        <taxon>Aliisedimentitalea</taxon>
    </lineage>
</organism>
<evidence type="ECO:0000313" key="4">
    <source>
        <dbReference type="Proteomes" id="UP001623232"/>
    </source>
</evidence>
<feature type="compositionally biased region" description="Basic and acidic residues" evidence="1">
    <location>
        <begin position="640"/>
        <end position="658"/>
    </location>
</feature>
<feature type="compositionally biased region" description="Low complexity" evidence="1">
    <location>
        <begin position="695"/>
        <end position="708"/>
    </location>
</feature>
<feature type="region of interest" description="Disordered" evidence="1">
    <location>
        <begin position="179"/>
        <end position="364"/>
    </location>
</feature>
<evidence type="ECO:0008006" key="5">
    <source>
        <dbReference type="Google" id="ProtNLM"/>
    </source>
</evidence>
<keyword evidence="2" id="KW-0812">Transmembrane</keyword>
<feature type="region of interest" description="Disordered" evidence="1">
    <location>
        <begin position="689"/>
        <end position="710"/>
    </location>
</feature>
<proteinExistence type="predicted"/>
<feature type="transmembrane region" description="Helical" evidence="2">
    <location>
        <begin position="384"/>
        <end position="406"/>
    </location>
</feature>
<feature type="compositionally biased region" description="Polar residues" evidence="1">
    <location>
        <begin position="422"/>
        <end position="434"/>
    </location>
</feature>
<feature type="region of interest" description="Disordered" evidence="1">
    <location>
        <begin position="618"/>
        <end position="658"/>
    </location>
</feature>
<sequence length="842" mass="88469">MRPGFALSLSFDGISLLHRAAGGWRLVGEVGLDTEDLANDLAQLRTDAERLEPGRITCKVIIPNEQIKYLSVPTGDLDRSAREDMVLAALEGATPYAVSDLAFDLSQDGDQTHVAAVARETLDEAEAFAVEHGFNPTSFVAVPAENSYLGEPHFGSSQHVGSHQVDPDGIAVVVIGPAIYPQDPPENDETELPKIDTQSDAGSPAPVAESPAPALDSAQTTPAQPATDEPASAPAVGFTSRRKKPDQGAAPSLQGVARTSAAPAPTVAQPVAPPVAPPEKPALRPAPTPPPVTPPSVGISSPDLDVPPEVDPKSDAPAQNLSGFHSRRNTPVDMLPAQDNQPKAYPVADAPPGATPRQEATSETERMTLFGARDQIRVGGKPKYLGLVLTAVLVLFLAVIAAWATFFSTGRLGELFEAQPDPATQSPPQVTPDPTETAPVEPAIAPLGEPTEPVAAPAPALPDIANLPAPTEVPLPGLTDTDTAVLDALSDPEQDAQKETPDETLGETLDETTTTEQPFQPSANVARYAATGIWADAPTQPETPSVIGLDDLFIASIDRTDLSQDSVALPDAASLNTDISLASVGSPAAQGTSFRLNDQGLVDPTPEGTLSPDGVLVFLGTPPVRPPQTPTRFEEEPETDANRERLAGLRPQLRPEDLTEQAERAQLGGLSRSELAGVRPKLRPESIQRQAEALAQTQPEPETPATPEEATEIVGTKLAVAATVKPRTRPSNMAALVKKASRNDQSQAATIAPATVSPKIPSSASVARQATFQNALNLKQVNLIGVYGSPSDRRALVRLPSGRYKKVKVGDNVDGGKVVAIGDSELRYQKRGRNLTLRIPNG</sequence>
<gene>
    <name evidence="3" type="ORF">QEZ52_13635</name>
</gene>
<protein>
    <recommendedName>
        <fullName evidence="5">Type IV pilus biogenesis</fullName>
    </recommendedName>
</protein>
<evidence type="ECO:0000256" key="1">
    <source>
        <dbReference type="SAM" id="MobiDB-lite"/>
    </source>
</evidence>
<dbReference type="Proteomes" id="UP001623232">
    <property type="component" value="Chromosome"/>
</dbReference>
<dbReference type="InterPro" id="IPR043129">
    <property type="entry name" value="ATPase_NBD"/>
</dbReference>
<dbReference type="RefSeq" id="WP_406644923.1">
    <property type="nucleotide sequence ID" value="NZ_CP123584.1"/>
</dbReference>
<feature type="compositionally biased region" description="Low complexity" evidence="1">
    <location>
        <begin position="201"/>
        <end position="214"/>
    </location>
</feature>
<keyword evidence="4" id="KW-1185">Reference proteome</keyword>
<keyword evidence="2" id="KW-1133">Transmembrane helix</keyword>
<keyword evidence="2" id="KW-0472">Membrane</keyword>